<dbReference type="RefSeq" id="WP_386441324.1">
    <property type="nucleotide sequence ID" value="NZ_JBHSFH010000003.1"/>
</dbReference>
<evidence type="ECO:0000313" key="2">
    <source>
        <dbReference type="EMBL" id="MFC4492919.1"/>
    </source>
</evidence>
<evidence type="ECO:0000313" key="3">
    <source>
        <dbReference type="Proteomes" id="UP001595997"/>
    </source>
</evidence>
<keyword evidence="3" id="KW-1185">Reference proteome</keyword>
<proteinExistence type="predicted"/>
<sequence>MVSRPPQWQQDANRHTQIVDPVITIQELTRFKSLRPTRIDYALVFTTSKGEFDTYLPPHRPSRSEIAAHRWTTVYEVDTGLHQDSRVFELPSSNDAFAFEVTLGCTWQVKEPAKFVGSGERNVPALAQRLVDSVARPLLRRRGMEESAEAEQDVQRALREQAGSFGAAEGLSLSCGVQIRRDEAAIRHEHELRAIRYERAKLEPGHDLAMREDELAAERALAQGRQRHLTEQQEQELGHERALAKGKHELELQEIEAKKIEYYTYYLERGGPATMAFHLAKHPEDTRLVMENLRQDHLNMVQNQLQVAVQALGGGPGGLEEHQLDEPRKLAAKVMRDFFSQRFPGSRDEPAAGVEQGRDAAEKPGVMGEGVQPREQQEDGPAGQAASAAAARSKRASAAAVEASRGGGTTDEGASLFGYHAEGSKQPGPDPSTSPDHPEDGHDASAAS</sequence>
<gene>
    <name evidence="2" type="ORF">ACFPA8_02060</name>
</gene>
<dbReference type="Proteomes" id="UP001595997">
    <property type="component" value="Unassembled WGS sequence"/>
</dbReference>
<evidence type="ECO:0000256" key="1">
    <source>
        <dbReference type="SAM" id="MobiDB-lite"/>
    </source>
</evidence>
<feature type="compositionally biased region" description="Low complexity" evidence="1">
    <location>
        <begin position="382"/>
        <end position="404"/>
    </location>
</feature>
<dbReference type="EMBL" id="JBHSFH010000003">
    <property type="protein sequence ID" value="MFC4492919.1"/>
    <property type="molecule type" value="Genomic_DNA"/>
</dbReference>
<feature type="compositionally biased region" description="Basic and acidic residues" evidence="1">
    <location>
        <begin position="345"/>
        <end position="362"/>
    </location>
</feature>
<protein>
    <submittedName>
        <fullName evidence="2">PE-PGRS family protein</fullName>
    </submittedName>
</protein>
<feature type="compositionally biased region" description="Basic and acidic residues" evidence="1">
    <location>
        <begin position="436"/>
        <end position="448"/>
    </location>
</feature>
<name>A0ABV9A016_9ACTN</name>
<comment type="caution">
    <text evidence="2">The sequence shown here is derived from an EMBL/GenBank/DDBJ whole genome shotgun (WGS) entry which is preliminary data.</text>
</comment>
<accession>A0ABV9A016</accession>
<reference evidence="3" key="1">
    <citation type="journal article" date="2019" name="Int. J. Syst. Evol. Microbiol.">
        <title>The Global Catalogue of Microorganisms (GCM) 10K type strain sequencing project: providing services to taxonomists for standard genome sequencing and annotation.</title>
        <authorList>
            <consortium name="The Broad Institute Genomics Platform"/>
            <consortium name="The Broad Institute Genome Sequencing Center for Infectious Disease"/>
            <person name="Wu L."/>
            <person name="Ma J."/>
        </authorList>
    </citation>
    <scope>NUCLEOTIDE SEQUENCE [LARGE SCALE GENOMIC DNA]</scope>
    <source>
        <strain evidence="3">CGMCC 4.7357</strain>
    </source>
</reference>
<feature type="region of interest" description="Disordered" evidence="1">
    <location>
        <begin position="341"/>
        <end position="448"/>
    </location>
</feature>
<organism evidence="2 3">
    <name type="scientific">Streptomyces ovatisporus</name>
    <dbReference type="NCBI Taxonomy" id="1128682"/>
    <lineage>
        <taxon>Bacteria</taxon>
        <taxon>Bacillati</taxon>
        <taxon>Actinomycetota</taxon>
        <taxon>Actinomycetes</taxon>
        <taxon>Kitasatosporales</taxon>
        <taxon>Streptomycetaceae</taxon>
        <taxon>Streptomyces</taxon>
    </lineage>
</organism>